<comment type="caution">
    <text evidence="1">The sequence shown here is derived from an EMBL/GenBank/DDBJ whole genome shotgun (WGS) entry which is preliminary data.</text>
</comment>
<evidence type="ECO:0000313" key="1">
    <source>
        <dbReference type="EMBL" id="OAN54026.1"/>
    </source>
</evidence>
<evidence type="ECO:0000313" key="2">
    <source>
        <dbReference type="Proteomes" id="UP000078428"/>
    </source>
</evidence>
<sequence>MVKVMCLLHMVPKMLKTYPISKVYAAAKTYRQQARSWRGGPLHIPTRRATLVDAVGLATMAFMRKAGWPVEVAQRAAAKAAEAANTDNPDLVAVYGHGDSWSVTRATRDSIGRLTDGGYLTFVLSVAWVRESILQRLEP</sequence>
<organism evidence="1 2">
    <name type="scientific">Paramagnetospirillum marisnigri</name>
    <dbReference type="NCBI Taxonomy" id="1285242"/>
    <lineage>
        <taxon>Bacteria</taxon>
        <taxon>Pseudomonadati</taxon>
        <taxon>Pseudomonadota</taxon>
        <taxon>Alphaproteobacteria</taxon>
        <taxon>Rhodospirillales</taxon>
        <taxon>Magnetospirillaceae</taxon>
        <taxon>Paramagnetospirillum</taxon>
    </lineage>
</organism>
<reference evidence="1 2" key="1">
    <citation type="submission" date="2016-04" db="EMBL/GenBank/DDBJ databases">
        <title>Draft genome sequence of freshwater magnetotactic bacteria Magnetospirillum marisnigri SP-1 and Magnetospirillum moscoviense BB-1.</title>
        <authorList>
            <person name="Koziaeva V."/>
            <person name="Dziuba M.V."/>
            <person name="Ivanov T.M."/>
            <person name="Kuznetsov B."/>
            <person name="Grouzdev D.S."/>
        </authorList>
    </citation>
    <scope>NUCLEOTIDE SEQUENCE [LARGE SCALE GENOMIC DNA]</scope>
    <source>
        <strain evidence="1 2">SP-1</strain>
    </source>
</reference>
<name>A0A178MX20_9PROT</name>
<dbReference type="Proteomes" id="UP000078428">
    <property type="component" value="Unassembled WGS sequence"/>
</dbReference>
<dbReference type="RefSeq" id="WP_156612435.1">
    <property type="nucleotide sequence ID" value="NZ_LWQT01000037.1"/>
</dbReference>
<gene>
    <name evidence="1" type="ORF">A6A04_12325</name>
</gene>
<protein>
    <submittedName>
        <fullName evidence="1">Uncharacterized protein</fullName>
    </submittedName>
</protein>
<accession>A0A178MX20</accession>
<proteinExistence type="predicted"/>
<dbReference type="STRING" id="1285242.A6A04_12325"/>
<keyword evidence="2" id="KW-1185">Reference proteome</keyword>
<dbReference type="AlphaFoldDB" id="A0A178MX20"/>
<dbReference type="EMBL" id="LWQT01000037">
    <property type="protein sequence ID" value="OAN54026.1"/>
    <property type="molecule type" value="Genomic_DNA"/>
</dbReference>